<evidence type="ECO:0000313" key="2">
    <source>
        <dbReference type="EMBL" id="KAK3773732.1"/>
    </source>
</evidence>
<accession>A0AAE1DKF2</accession>
<protein>
    <recommendedName>
        <fullName evidence="1">UspA domain-containing protein</fullName>
    </recommendedName>
</protein>
<evidence type="ECO:0000259" key="1">
    <source>
        <dbReference type="Pfam" id="PF00582"/>
    </source>
</evidence>
<comment type="caution">
    <text evidence="2">The sequence shown here is derived from an EMBL/GenBank/DDBJ whole genome shotgun (WGS) entry which is preliminary data.</text>
</comment>
<dbReference type="PANTHER" id="PTHR46989">
    <property type="entry name" value="USP DOMAIN-CONTAINING PROTEIN"/>
    <property type="match status" value="1"/>
</dbReference>
<dbReference type="InterPro" id="IPR014729">
    <property type="entry name" value="Rossmann-like_a/b/a_fold"/>
</dbReference>
<dbReference type="PANTHER" id="PTHR46989:SF3">
    <property type="entry name" value="USPA DOMAIN-CONTAINING PROTEIN"/>
    <property type="match status" value="1"/>
</dbReference>
<dbReference type="Proteomes" id="UP001283361">
    <property type="component" value="Unassembled WGS sequence"/>
</dbReference>
<dbReference type="InterPro" id="IPR006016">
    <property type="entry name" value="UspA"/>
</dbReference>
<dbReference type="SUPFAM" id="SSF52402">
    <property type="entry name" value="Adenine nucleotide alpha hydrolases-like"/>
    <property type="match status" value="1"/>
</dbReference>
<dbReference type="InterPro" id="IPR006015">
    <property type="entry name" value="Universal_stress_UspA"/>
</dbReference>
<keyword evidence="3" id="KW-1185">Reference proteome</keyword>
<dbReference type="Gene3D" id="3.40.50.620">
    <property type="entry name" value="HUPs"/>
    <property type="match status" value="1"/>
</dbReference>
<feature type="domain" description="UspA" evidence="1">
    <location>
        <begin position="4"/>
        <end position="144"/>
    </location>
</feature>
<reference evidence="2" key="1">
    <citation type="journal article" date="2023" name="G3 (Bethesda)">
        <title>A reference genome for the long-term kleptoplast-retaining sea slug Elysia crispata morphotype clarki.</title>
        <authorList>
            <person name="Eastman K.E."/>
            <person name="Pendleton A.L."/>
            <person name="Shaikh M.A."/>
            <person name="Suttiyut T."/>
            <person name="Ogas R."/>
            <person name="Tomko P."/>
            <person name="Gavelis G."/>
            <person name="Widhalm J.R."/>
            <person name="Wisecaver J.H."/>
        </authorList>
    </citation>
    <scope>NUCLEOTIDE SEQUENCE</scope>
    <source>
        <strain evidence="2">ECLA1</strain>
    </source>
</reference>
<name>A0AAE1DKF2_9GAST</name>
<evidence type="ECO:0000313" key="3">
    <source>
        <dbReference type="Proteomes" id="UP001283361"/>
    </source>
</evidence>
<gene>
    <name evidence="2" type="ORF">RRG08_001459</name>
</gene>
<dbReference type="EMBL" id="JAWDGP010003518">
    <property type="protein sequence ID" value="KAK3773732.1"/>
    <property type="molecule type" value="Genomic_DNA"/>
</dbReference>
<dbReference type="AlphaFoldDB" id="A0AAE1DKF2"/>
<dbReference type="CDD" id="cd23659">
    <property type="entry name" value="USP_At3g01520-like"/>
    <property type="match status" value="1"/>
</dbReference>
<dbReference type="PRINTS" id="PR01438">
    <property type="entry name" value="UNVRSLSTRESS"/>
</dbReference>
<proteinExistence type="predicted"/>
<organism evidence="2 3">
    <name type="scientific">Elysia crispata</name>
    <name type="common">lettuce slug</name>
    <dbReference type="NCBI Taxonomy" id="231223"/>
    <lineage>
        <taxon>Eukaryota</taxon>
        <taxon>Metazoa</taxon>
        <taxon>Spiralia</taxon>
        <taxon>Lophotrochozoa</taxon>
        <taxon>Mollusca</taxon>
        <taxon>Gastropoda</taxon>
        <taxon>Heterobranchia</taxon>
        <taxon>Euthyneura</taxon>
        <taxon>Panpulmonata</taxon>
        <taxon>Sacoglossa</taxon>
        <taxon>Placobranchoidea</taxon>
        <taxon>Plakobranchidae</taxon>
        <taxon>Elysia</taxon>
    </lineage>
</organism>
<dbReference type="Pfam" id="PF00582">
    <property type="entry name" value="Usp"/>
    <property type="match status" value="1"/>
</dbReference>
<sequence>MAVILIPLDSSKSSEYCLEFYMQYLHREGNEVHTLYVADYFGDVGVLEGPSPGRIRQLEEEDRQKASAIEAAVVKIFQSHNVNGKFTRLSAKEAWHKIVQHAKAINATMIVMGSRGQGKLRRTVMGSVSESVLHHSDIPVVICKHPTEKHHH</sequence>